<feature type="transmembrane region" description="Helical" evidence="1">
    <location>
        <begin position="1148"/>
        <end position="1176"/>
    </location>
</feature>
<name>A0A812DU10_ACAPH</name>
<evidence type="ECO:0000256" key="1">
    <source>
        <dbReference type="SAM" id="Phobius"/>
    </source>
</evidence>
<feature type="transmembrane region" description="Helical" evidence="1">
    <location>
        <begin position="404"/>
        <end position="428"/>
    </location>
</feature>
<feature type="transmembrane region" description="Helical" evidence="1">
    <location>
        <begin position="47"/>
        <end position="72"/>
    </location>
</feature>
<feature type="transmembrane region" description="Helical" evidence="1">
    <location>
        <begin position="448"/>
        <end position="467"/>
    </location>
</feature>
<proteinExistence type="predicted"/>
<dbReference type="InterPro" id="IPR003392">
    <property type="entry name" value="PTHD_SSD"/>
</dbReference>
<feature type="domain" description="SSD" evidence="2">
    <location>
        <begin position="373"/>
        <end position="502"/>
    </location>
</feature>
<dbReference type="EMBL" id="CAHIKZ030004353">
    <property type="protein sequence ID" value="CAE1309800.1"/>
    <property type="molecule type" value="Genomic_DNA"/>
</dbReference>
<dbReference type="InterPro" id="IPR000731">
    <property type="entry name" value="SSD"/>
</dbReference>
<dbReference type="GO" id="GO:0016020">
    <property type="term" value="C:membrane"/>
    <property type="evidence" value="ECO:0007669"/>
    <property type="project" value="InterPro"/>
</dbReference>
<dbReference type="PANTHER" id="PTHR46687:SF1">
    <property type="entry name" value="PROTEIN DISPATCHED HOMOLOG 3"/>
    <property type="match status" value="1"/>
</dbReference>
<evidence type="ECO:0000259" key="2">
    <source>
        <dbReference type="PROSITE" id="PS50156"/>
    </source>
</evidence>
<keyword evidence="1" id="KW-0472">Membrane</keyword>
<evidence type="ECO:0000313" key="3">
    <source>
        <dbReference type="EMBL" id="CAE1309800.1"/>
    </source>
</evidence>
<keyword evidence="1" id="KW-0812">Transmembrane</keyword>
<reference evidence="3" key="1">
    <citation type="submission" date="2021-01" db="EMBL/GenBank/DDBJ databases">
        <authorList>
            <person name="Li R."/>
            <person name="Bekaert M."/>
        </authorList>
    </citation>
    <scope>NUCLEOTIDE SEQUENCE</scope>
    <source>
        <strain evidence="3">Farmed</strain>
    </source>
</reference>
<keyword evidence="1" id="KW-1133">Transmembrane helix</keyword>
<dbReference type="PROSITE" id="PS50156">
    <property type="entry name" value="SSD"/>
    <property type="match status" value="1"/>
</dbReference>
<accession>A0A812DU10</accession>
<dbReference type="Proteomes" id="UP000597762">
    <property type="component" value="Unassembled WGS sequence"/>
</dbReference>
<feature type="transmembrane region" description="Helical" evidence="1">
    <location>
        <begin position="1077"/>
        <end position="1098"/>
    </location>
</feature>
<organism evidence="3 4">
    <name type="scientific">Acanthosepion pharaonis</name>
    <name type="common">Pharaoh cuttlefish</name>
    <name type="synonym">Sepia pharaonis</name>
    <dbReference type="NCBI Taxonomy" id="158019"/>
    <lineage>
        <taxon>Eukaryota</taxon>
        <taxon>Metazoa</taxon>
        <taxon>Spiralia</taxon>
        <taxon>Lophotrochozoa</taxon>
        <taxon>Mollusca</taxon>
        <taxon>Cephalopoda</taxon>
        <taxon>Coleoidea</taxon>
        <taxon>Decapodiformes</taxon>
        <taxon>Sepiida</taxon>
        <taxon>Sepiina</taxon>
        <taxon>Sepiidae</taxon>
        <taxon>Acanthosepion</taxon>
    </lineage>
</organism>
<evidence type="ECO:0000313" key="4">
    <source>
        <dbReference type="Proteomes" id="UP000597762"/>
    </source>
</evidence>
<dbReference type="PANTHER" id="PTHR46687">
    <property type="entry name" value="PROTEIN DISPATCHED HOMOLOG 3"/>
    <property type="match status" value="1"/>
</dbReference>
<feature type="transmembrane region" description="Helical" evidence="1">
    <location>
        <begin position="479"/>
        <end position="503"/>
    </location>
</feature>
<dbReference type="AlphaFoldDB" id="A0A812DU10"/>
<protein>
    <submittedName>
        <fullName evidence="3">Protein dispatched homolog 3</fullName>
    </submittedName>
</protein>
<feature type="transmembrane region" description="Helical" evidence="1">
    <location>
        <begin position="1110"/>
        <end position="1136"/>
    </location>
</feature>
<gene>
    <name evidence="3" type="ORF">SPHA_61464</name>
</gene>
<dbReference type="Pfam" id="PF02460">
    <property type="entry name" value="Patched"/>
    <property type="match status" value="1"/>
</dbReference>
<keyword evidence="4" id="KW-1185">Reference proteome</keyword>
<feature type="transmembrane region" description="Helical" evidence="1">
    <location>
        <begin position="379"/>
        <end position="397"/>
    </location>
</feature>
<dbReference type="InterPro" id="IPR042480">
    <property type="entry name" value="DISP3"/>
</dbReference>
<dbReference type="Gene3D" id="1.20.1640.10">
    <property type="entry name" value="Multidrug efflux transporter AcrB transmembrane domain"/>
    <property type="match status" value="2"/>
</dbReference>
<dbReference type="OrthoDB" id="429851at2759"/>
<feature type="transmembrane region" description="Helical" evidence="1">
    <location>
        <begin position="971"/>
        <end position="995"/>
    </location>
</feature>
<dbReference type="SUPFAM" id="SSF82866">
    <property type="entry name" value="Multidrug efflux transporter AcrB transmembrane domain"/>
    <property type="match status" value="2"/>
</dbReference>
<comment type="caution">
    <text evidence="3">The sequence shown here is derived from an EMBL/GenBank/DDBJ whole genome shotgun (WGS) entry which is preliminary data.</text>
</comment>
<sequence length="1187" mass="133846">MNSLSITDSLSVSDLLDNVTNTEENETLSGSFISPISEPHSADSKCLAIFFSILMILVTTTTFVGLGTYALFFCKPFPWIDESLDAFSIPKHKVSLNIDALFLAEKDTSKPQKTKRSIPEWSRKEKDNFIYTLFDHHELYNYLQKRSKDFQEVHYQRIPRWKMQVVYIAKGDDRANIFTPERLEHIHSVELNIMSHPEFQKFCLKEKVYTDERMKTYGGCLPLNSLLSYFFPSMNEDGHIFYDGLGANIDKVDSAIRLAMNSDTFYYFVDDKINNTYLQSSFLRSEVLFGAPLQGYHSWQDRTLEQTEKFKKFIVTYISLLSASSNDKVQVLYGGNELFDYEVDHTFWSDMKLVWVSIFCIVLFILILTYSLWFTIVGLLSILISFPLAFFFYRVVFGKKAVGILTGASVFLLIGIGVDDVFVFVNIFRQSSSMNNLKSRMLYTVETAGKATFFTSFTTAVAFAANIASYIPAIHDFGLFMFLLVSCCWLAIVLLIPPSLYLWSISCSQCEVFTFRWSQIYRCKDLQLPEDLFQFTNQRSWNCTDEISSLTQNDEHNHDVPLLSMEGSSLIDNTTEDDVLLSSSTTDIHENLVNSEEGLEENQEHQKQMPFSVLLQGLLYHYVARPIIYARYFIIVLFFIILCISVGLISTIQPASKPPQLFRSTTNLQRLLNLKANLSMEHRISCDDCSGLFKESPVKATLSKDISTSINKDHRTDESSVDMNTKLPKFLNNTTKGINSPRISNVNHEKQETESHHLQGSVEKNFDVCQSSHCENLKNRPSFGSGAVVYIVLGIKGLDQSNVTNEHVINFDKGTVIYDPEFQNAFGNFNKVNATLLVTLCKLCQLIAKNSELVRNGTAQCLPDFMPDTFKIYLSAYPECQNLPGTIRVFGHQTPAPALAGLTKNKNGLQWIAFAFESTTSKSESYFTAYNQYAKWENFLDELKETVLRDAPPFQSILQVSRFWRKVLQEVILVSSAIYSLALSMVICIIATAIFTGHITFLFIVCVTIVGIICFVVGVFCIFGWEIGSIEAVSLSILVGSSVDYCVHLVEGYLISGKKLKIIQSPSETRQWRTSAAITHIGVSIISSAITTITAAIPLTYSTILPFSKFGWIIAINTSVAILFTLTVCPALLSTIAPAQFHKTWCSILRAVLITVTFVVVFVVILFGVSFAGIFIPGPDGEALFPQ</sequence>
<feature type="transmembrane region" description="Helical" evidence="1">
    <location>
        <begin position="629"/>
        <end position="649"/>
    </location>
</feature>
<feature type="transmembrane region" description="Helical" evidence="1">
    <location>
        <begin position="1001"/>
        <end position="1025"/>
    </location>
</feature>
<dbReference type="GO" id="GO:0005737">
    <property type="term" value="C:cytoplasm"/>
    <property type="evidence" value="ECO:0007669"/>
    <property type="project" value="TreeGrafter"/>
</dbReference>
<feature type="transmembrane region" description="Helical" evidence="1">
    <location>
        <begin position="353"/>
        <end position="373"/>
    </location>
</feature>